<proteinExistence type="predicted"/>
<dbReference type="HOGENOM" id="CLU_359042_0_0_1"/>
<feature type="compositionally biased region" description="Acidic residues" evidence="1">
    <location>
        <begin position="488"/>
        <end position="506"/>
    </location>
</feature>
<dbReference type="EMBL" id="KN831768">
    <property type="protein sequence ID" value="KIM49923.1"/>
    <property type="molecule type" value="Genomic_DNA"/>
</dbReference>
<feature type="region of interest" description="Disordered" evidence="1">
    <location>
        <begin position="307"/>
        <end position="358"/>
    </location>
</feature>
<feature type="compositionally biased region" description="Pro residues" evidence="1">
    <location>
        <begin position="340"/>
        <end position="358"/>
    </location>
</feature>
<sequence length="780" mass="83778">MSIVSAQPTPSYPTSSFHKSRPTCTLSLAHAHVDAASFAPSASTSSLSSLTIPANLPAPALPDRSELQSPIQEDRVHQVFRFPVSAKSAGEGMSFRANTSGKGKWNGDAGKGTNCIPFPTSLRGRSPSPVSPASSTTTTTSYSRSAASSTTSVSSASSTCSSTASLELKLASFPTPPSTPPHVLLRVRQAQGHSEPRPIPASPKRARKLSVLPRSNTSTIVSRSQPKPKPSTKTLPPIQGRNLITLAAALGKASAPKLSASVSVPPSSTRKADIPRFVRRGLVDDRDVDWGSSVLEVLYRTRVIDESDDDDDAKKQQQKQKKTKAQEDEDADLKSALTFEPPPYSAPPPPYSPTISPPPAVPVATEQARTLPTPPVVEEIRIHAPVPKPAYVPLPPQSSTSSAVNNPQTTTTRRPATRVSASEIRILLTLYRTVMVGLERRYRAAEEATHKSPCEKTSGKEKAKERFPLVEEDDDSEAQPSSVFWLVDDTEEEEQVGSNPVEEEEEYIPRRQPPPTRVPPNSPVGSPPSSSTLQIRPASKSIHQEVEQPTAPQSQKSAAELEVQDALLAIRLRGFLKAQGVSESELDVVFDEAAEEENDEDDETMAAEIDRALAEMHAATAAAAAAENASKGTLVVVESDATPMQEGMHALPPPPRPRATEKRPVRSSPSPPLRNVNANLSGGRTSPSPPPSVSYMIALLTMRHRYASRRSGNGAEPKVHSSMGYPMWKRSSKLKSVAWVAAPLNEDEESENGMGTIQEQEEEDGEIDVDSVVALYAGMC</sequence>
<feature type="compositionally biased region" description="Polar residues" evidence="1">
    <location>
        <begin position="397"/>
        <end position="408"/>
    </location>
</feature>
<name>A0A0C2YJH5_HEBCY</name>
<reference evidence="2 3" key="1">
    <citation type="submission" date="2014-04" db="EMBL/GenBank/DDBJ databases">
        <authorList>
            <consortium name="DOE Joint Genome Institute"/>
            <person name="Kuo A."/>
            <person name="Gay G."/>
            <person name="Dore J."/>
            <person name="Kohler A."/>
            <person name="Nagy L.G."/>
            <person name="Floudas D."/>
            <person name="Copeland A."/>
            <person name="Barry K.W."/>
            <person name="Cichocki N."/>
            <person name="Veneault-Fourrey C."/>
            <person name="LaButti K."/>
            <person name="Lindquist E.A."/>
            <person name="Lipzen A."/>
            <person name="Lundell T."/>
            <person name="Morin E."/>
            <person name="Murat C."/>
            <person name="Sun H."/>
            <person name="Tunlid A."/>
            <person name="Henrissat B."/>
            <person name="Grigoriev I.V."/>
            <person name="Hibbett D.S."/>
            <person name="Martin F."/>
            <person name="Nordberg H.P."/>
            <person name="Cantor M.N."/>
            <person name="Hua S.X."/>
        </authorList>
    </citation>
    <scope>NUCLEOTIDE SEQUENCE [LARGE SCALE GENOMIC DNA]</scope>
    <source>
        <strain evidence="3">h7</strain>
    </source>
</reference>
<dbReference type="OrthoDB" id="3071742at2759"/>
<feature type="region of interest" description="Disordered" evidence="1">
    <location>
        <begin position="92"/>
        <end position="158"/>
    </location>
</feature>
<reference evidence="3" key="2">
    <citation type="submission" date="2015-01" db="EMBL/GenBank/DDBJ databases">
        <title>Evolutionary Origins and Diversification of the Mycorrhizal Mutualists.</title>
        <authorList>
            <consortium name="DOE Joint Genome Institute"/>
            <consortium name="Mycorrhizal Genomics Consortium"/>
            <person name="Kohler A."/>
            <person name="Kuo A."/>
            <person name="Nagy L.G."/>
            <person name="Floudas D."/>
            <person name="Copeland A."/>
            <person name="Barry K.W."/>
            <person name="Cichocki N."/>
            <person name="Veneault-Fourrey C."/>
            <person name="LaButti K."/>
            <person name="Lindquist E.A."/>
            <person name="Lipzen A."/>
            <person name="Lundell T."/>
            <person name="Morin E."/>
            <person name="Murat C."/>
            <person name="Riley R."/>
            <person name="Ohm R."/>
            <person name="Sun H."/>
            <person name="Tunlid A."/>
            <person name="Henrissat B."/>
            <person name="Grigoriev I.V."/>
            <person name="Hibbett D.S."/>
            <person name="Martin F."/>
        </authorList>
    </citation>
    <scope>NUCLEOTIDE SEQUENCE [LARGE SCALE GENOMIC DNA]</scope>
    <source>
        <strain evidence="3">h7</strain>
    </source>
</reference>
<feature type="region of interest" description="Disordered" evidence="1">
    <location>
        <begin position="743"/>
        <end position="768"/>
    </location>
</feature>
<feature type="compositionally biased region" description="Acidic residues" evidence="1">
    <location>
        <begin position="759"/>
        <end position="768"/>
    </location>
</feature>
<evidence type="ECO:0000256" key="1">
    <source>
        <dbReference type="SAM" id="MobiDB-lite"/>
    </source>
</evidence>
<feature type="compositionally biased region" description="Basic and acidic residues" evidence="1">
    <location>
        <begin position="444"/>
        <end position="469"/>
    </location>
</feature>
<feature type="region of interest" description="Disordered" evidence="1">
    <location>
        <begin position="188"/>
        <end position="237"/>
    </location>
</feature>
<dbReference type="Proteomes" id="UP000053424">
    <property type="component" value="Unassembled WGS sequence"/>
</dbReference>
<feature type="region of interest" description="Disordered" evidence="1">
    <location>
        <begin position="1"/>
        <end position="21"/>
    </location>
</feature>
<feature type="region of interest" description="Disordered" evidence="1">
    <location>
        <begin position="391"/>
        <end position="417"/>
    </location>
</feature>
<feature type="region of interest" description="Disordered" evidence="1">
    <location>
        <begin position="444"/>
        <end position="560"/>
    </location>
</feature>
<accession>A0A0C2YJH5</accession>
<keyword evidence="3" id="KW-1185">Reference proteome</keyword>
<feature type="region of interest" description="Disordered" evidence="1">
    <location>
        <begin position="645"/>
        <end position="691"/>
    </location>
</feature>
<feature type="compositionally biased region" description="Pro residues" evidence="1">
    <location>
        <begin position="511"/>
        <end position="526"/>
    </location>
</feature>
<organism evidence="2 3">
    <name type="scientific">Hebeloma cylindrosporum</name>
    <dbReference type="NCBI Taxonomy" id="76867"/>
    <lineage>
        <taxon>Eukaryota</taxon>
        <taxon>Fungi</taxon>
        <taxon>Dikarya</taxon>
        <taxon>Basidiomycota</taxon>
        <taxon>Agaricomycotina</taxon>
        <taxon>Agaricomycetes</taxon>
        <taxon>Agaricomycetidae</taxon>
        <taxon>Agaricales</taxon>
        <taxon>Agaricineae</taxon>
        <taxon>Hymenogastraceae</taxon>
        <taxon>Hebeloma</taxon>
    </lineage>
</organism>
<dbReference type="AlphaFoldDB" id="A0A0C2YJH5"/>
<protein>
    <submittedName>
        <fullName evidence="2">Uncharacterized protein</fullName>
    </submittedName>
</protein>
<evidence type="ECO:0000313" key="2">
    <source>
        <dbReference type="EMBL" id="KIM49923.1"/>
    </source>
</evidence>
<feature type="compositionally biased region" description="Polar residues" evidence="1">
    <location>
        <begin position="213"/>
        <end position="225"/>
    </location>
</feature>
<dbReference type="STRING" id="686832.A0A0C2YJH5"/>
<feature type="compositionally biased region" description="Low complexity" evidence="1">
    <location>
        <begin position="126"/>
        <end position="158"/>
    </location>
</feature>
<feature type="compositionally biased region" description="Polar residues" evidence="1">
    <location>
        <begin position="676"/>
        <end position="685"/>
    </location>
</feature>
<evidence type="ECO:0000313" key="3">
    <source>
        <dbReference type="Proteomes" id="UP000053424"/>
    </source>
</evidence>
<gene>
    <name evidence="2" type="ORF">M413DRAFT_6740</name>
</gene>